<name>A0A4D9EPS6_9SAUR</name>
<feature type="chain" id="PRO_5020027522" evidence="1">
    <location>
        <begin position="23"/>
        <end position="102"/>
    </location>
</feature>
<accession>A0A4D9EPS6</accession>
<dbReference type="Proteomes" id="UP000297703">
    <property type="component" value="Unassembled WGS sequence"/>
</dbReference>
<organism evidence="2 3">
    <name type="scientific">Platysternon megacephalum</name>
    <name type="common">big-headed turtle</name>
    <dbReference type="NCBI Taxonomy" id="55544"/>
    <lineage>
        <taxon>Eukaryota</taxon>
        <taxon>Metazoa</taxon>
        <taxon>Chordata</taxon>
        <taxon>Craniata</taxon>
        <taxon>Vertebrata</taxon>
        <taxon>Euteleostomi</taxon>
        <taxon>Archelosauria</taxon>
        <taxon>Testudinata</taxon>
        <taxon>Testudines</taxon>
        <taxon>Cryptodira</taxon>
        <taxon>Durocryptodira</taxon>
        <taxon>Testudinoidea</taxon>
        <taxon>Platysternidae</taxon>
        <taxon>Platysternon</taxon>
    </lineage>
</organism>
<comment type="caution">
    <text evidence="2">The sequence shown here is derived from an EMBL/GenBank/DDBJ whole genome shotgun (WGS) entry which is preliminary data.</text>
</comment>
<gene>
    <name evidence="2" type="ORF">DR999_PMT06757</name>
</gene>
<dbReference type="AlphaFoldDB" id="A0A4D9EPS6"/>
<dbReference type="EMBL" id="QXTE01000044">
    <property type="protein sequence ID" value="TFK10183.1"/>
    <property type="molecule type" value="Genomic_DNA"/>
</dbReference>
<evidence type="ECO:0000256" key="1">
    <source>
        <dbReference type="SAM" id="SignalP"/>
    </source>
</evidence>
<protein>
    <submittedName>
        <fullName evidence="2">Core histone macro-H2A.1</fullName>
    </submittedName>
</protein>
<reference evidence="2 3" key="2">
    <citation type="submission" date="2019-04" db="EMBL/GenBank/DDBJ databases">
        <title>The genome sequence of big-headed turtle.</title>
        <authorList>
            <person name="Gong S."/>
        </authorList>
    </citation>
    <scope>NUCLEOTIDE SEQUENCE [LARGE SCALE GENOMIC DNA]</scope>
    <source>
        <strain evidence="2">DO16091913</strain>
        <tissue evidence="2">Muscle</tissue>
    </source>
</reference>
<sequence>MFFKIAMSVMLLLQKLPTLVKNISHLRVRKILLHNVLSVPTNCLQVSQSTWARGHDDINGICYHFTLQITVRKLSRHVAFVWPLRSNNRAVCIFKSCIGPQQ</sequence>
<feature type="signal peptide" evidence="1">
    <location>
        <begin position="1"/>
        <end position="22"/>
    </location>
</feature>
<evidence type="ECO:0000313" key="2">
    <source>
        <dbReference type="EMBL" id="TFK10183.1"/>
    </source>
</evidence>
<keyword evidence="3" id="KW-1185">Reference proteome</keyword>
<evidence type="ECO:0000313" key="3">
    <source>
        <dbReference type="Proteomes" id="UP000297703"/>
    </source>
</evidence>
<proteinExistence type="predicted"/>
<reference evidence="2 3" key="1">
    <citation type="submission" date="2019-04" db="EMBL/GenBank/DDBJ databases">
        <title>Draft genome of the big-headed turtle Platysternon megacephalum.</title>
        <authorList>
            <person name="Gong S."/>
        </authorList>
    </citation>
    <scope>NUCLEOTIDE SEQUENCE [LARGE SCALE GENOMIC DNA]</scope>
    <source>
        <strain evidence="2">DO16091913</strain>
        <tissue evidence="2">Muscle</tissue>
    </source>
</reference>
<keyword evidence="1" id="KW-0732">Signal</keyword>